<name>A0A507DWK2_9FUNG</name>
<dbReference type="GO" id="GO:0051213">
    <property type="term" value="F:dioxygenase activity"/>
    <property type="evidence" value="ECO:0007669"/>
    <property type="project" value="InterPro"/>
</dbReference>
<dbReference type="Pfam" id="PF10014">
    <property type="entry name" value="2OG-Fe_Oxy_2"/>
    <property type="match status" value="1"/>
</dbReference>
<protein>
    <submittedName>
        <fullName evidence="2">Uncharacterized protein</fullName>
    </submittedName>
</protein>
<organism evidence="2 3">
    <name type="scientific">Powellomyces hirtus</name>
    <dbReference type="NCBI Taxonomy" id="109895"/>
    <lineage>
        <taxon>Eukaryota</taxon>
        <taxon>Fungi</taxon>
        <taxon>Fungi incertae sedis</taxon>
        <taxon>Chytridiomycota</taxon>
        <taxon>Chytridiomycota incertae sedis</taxon>
        <taxon>Chytridiomycetes</taxon>
        <taxon>Spizellomycetales</taxon>
        <taxon>Powellomycetaceae</taxon>
        <taxon>Powellomyces</taxon>
    </lineage>
</organism>
<feature type="compositionally biased region" description="Polar residues" evidence="1">
    <location>
        <begin position="1"/>
        <end position="10"/>
    </location>
</feature>
<reference evidence="2 3" key="1">
    <citation type="journal article" date="2019" name="Sci. Rep.">
        <title>Comparative genomics of chytrid fungi reveal insights into the obligate biotrophic and pathogenic lifestyle of Synchytrium endobioticum.</title>
        <authorList>
            <person name="van de Vossenberg B.T.L.H."/>
            <person name="Warris S."/>
            <person name="Nguyen H.D.T."/>
            <person name="van Gent-Pelzer M.P.E."/>
            <person name="Joly D.L."/>
            <person name="van de Geest H.C."/>
            <person name="Bonants P.J.M."/>
            <person name="Smith D.S."/>
            <person name="Levesque C.A."/>
            <person name="van der Lee T.A.J."/>
        </authorList>
    </citation>
    <scope>NUCLEOTIDE SEQUENCE [LARGE SCALE GENOMIC DNA]</scope>
    <source>
        <strain evidence="2 3">CBS 809.83</strain>
    </source>
</reference>
<evidence type="ECO:0000313" key="2">
    <source>
        <dbReference type="EMBL" id="TPX56159.1"/>
    </source>
</evidence>
<evidence type="ECO:0000256" key="1">
    <source>
        <dbReference type="SAM" id="MobiDB-lite"/>
    </source>
</evidence>
<dbReference type="InterPro" id="IPR018724">
    <property type="entry name" value="2OG-Fe_dioxygenase"/>
</dbReference>
<sequence>MSPVIQQDTWSPAKAVKPSKPTSTTTAAPIVPAKSSEDVFILPEEAHAYIDANVQNLKTTSHVRFNASRFVGLSEEEVQDGIRQLENDFDTIPKDMFVPSDWSRFRSYSRAIVLPWERPMRVRYLPPYHDEDGNERVPYNQGVFNMDCSNVRRWYSPVSENIRNLPLLNRMILMDVAVCDWSEDELRHPIVVGIHFVKTAPNPSWPVGINTPNALHQDGHKFSFVHMVRRRNAAGGENIVAKPEHADKHPSTIPAEDILDTFTLEEPLDGFAVYDNKCTHFAGAVYQARPGDEYTERSVFILDVEPMIAAVCPL</sequence>
<dbReference type="AlphaFoldDB" id="A0A507DWK2"/>
<keyword evidence="3" id="KW-1185">Reference proteome</keyword>
<dbReference type="EMBL" id="QEAQ01000083">
    <property type="protein sequence ID" value="TPX56159.1"/>
    <property type="molecule type" value="Genomic_DNA"/>
</dbReference>
<comment type="caution">
    <text evidence="2">The sequence shown here is derived from an EMBL/GenBank/DDBJ whole genome shotgun (WGS) entry which is preliminary data.</text>
</comment>
<proteinExistence type="predicted"/>
<feature type="region of interest" description="Disordered" evidence="1">
    <location>
        <begin position="1"/>
        <end position="27"/>
    </location>
</feature>
<feature type="compositionally biased region" description="Low complexity" evidence="1">
    <location>
        <begin position="14"/>
        <end position="27"/>
    </location>
</feature>
<gene>
    <name evidence="2" type="ORF">PhCBS80983_g04741</name>
</gene>
<evidence type="ECO:0000313" key="3">
    <source>
        <dbReference type="Proteomes" id="UP000318582"/>
    </source>
</evidence>
<dbReference type="Gene3D" id="2.60.120.620">
    <property type="entry name" value="q2cbj1_9rhob like domain"/>
    <property type="match status" value="1"/>
</dbReference>
<accession>A0A507DWK2</accession>
<dbReference type="Proteomes" id="UP000318582">
    <property type="component" value="Unassembled WGS sequence"/>
</dbReference>